<keyword evidence="3" id="KW-0560">Oxidoreductase</keyword>
<dbReference type="SUPFAM" id="SSF50129">
    <property type="entry name" value="GroES-like"/>
    <property type="match status" value="1"/>
</dbReference>
<dbReference type="GO" id="GO:0016616">
    <property type="term" value="F:oxidoreductase activity, acting on the CH-OH group of donors, NAD or NADP as acceptor"/>
    <property type="evidence" value="ECO:0007669"/>
    <property type="project" value="InterPro"/>
</dbReference>
<keyword evidence="5" id="KW-1185">Reference proteome</keyword>
<organism evidence="4 5">
    <name type="scientific">Escallonia rubra</name>
    <dbReference type="NCBI Taxonomy" id="112253"/>
    <lineage>
        <taxon>Eukaryota</taxon>
        <taxon>Viridiplantae</taxon>
        <taxon>Streptophyta</taxon>
        <taxon>Embryophyta</taxon>
        <taxon>Tracheophyta</taxon>
        <taxon>Spermatophyta</taxon>
        <taxon>Magnoliopsida</taxon>
        <taxon>eudicotyledons</taxon>
        <taxon>Gunneridae</taxon>
        <taxon>Pentapetalae</taxon>
        <taxon>asterids</taxon>
        <taxon>campanulids</taxon>
        <taxon>Escalloniales</taxon>
        <taxon>Escalloniaceae</taxon>
        <taxon>Escallonia</taxon>
    </lineage>
</organism>
<evidence type="ECO:0000256" key="1">
    <source>
        <dbReference type="ARBA" id="ARBA00022723"/>
    </source>
</evidence>
<dbReference type="Proteomes" id="UP001187471">
    <property type="component" value="Unassembled WGS sequence"/>
</dbReference>
<dbReference type="InterPro" id="IPR047109">
    <property type="entry name" value="CAD-like"/>
</dbReference>
<dbReference type="Gene3D" id="3.40.50.720">
    <property type="entry name" value="NAD(P)-binding Rossmann-like Domain"/>
    <property type="match status" value="1"/>
</dbReference>
<evidence type="ECO:0000313" key="4">
    <source>
        <dbReference type="EMBL" id="KAK2975645.1"/>
    </source>
</evidence>
<evidence type="ECO:0000256" key="3">
    <source>
        <dbReference type="ARBA" id="ARBA00023002"/>
    </source>
</evidence>
<comment type="caution">
    <text evidence="4">The sequence shown here is derived from an EMBL/GenBank/DDBJ whole genome shotgun (WGS) entry which is preliminary data.</text>
</comment>
<accession>A0AA88U991</accession>
<dbReference type="EMBL" id="JAVXUO010002169">
    <property type="protein sequence ID" value="KAK2975645.1"/>
    <property type="molecule type" value="Genomic_DNA"/>
</dbReference>
<dbReference type="Gene3D" id="3.90.180.10">
    <property type="entry name" value="Medium-chain alcohol dehydrogenases, catalytic domain"/>
    <property type="match status" value="2"/>
</dbReference>
<reference evidence="4" key="1">
    <citation type="submission" date="2022-12" db="EMBL/GenBank/DDBJ databases">
        <title>Draft genome assemblies for two species of Escallonia (Escalloniales).</title>
        <authorList>
            <person name="Chanderbali A."/>
            <person name="Dervinis C."/>
            <person name="Anghel I."/>
            <person name="Soltis D."/>
            <person name="Soltis P."/>
            <person name="Zapata F."/>
        </authorList>
    </citation>
    <scope>NUCLEOTIDE SEQUENCE</scope>
    <source>
        <strain evidence="4">UCBG92.1500</strain>
        <tissue evidence="4">Leaf</tissue>
    </source>
</reference>
<gene>
    <name evidence="4" type="ORF">RJ640_000670</name>
</gene>
<dbReference type="AlphaFoldDB" id="A0AA88U991"/>
<sequence>MNSGCEGIEAATAEATSAETEDGVVLKVMQRRDYDITFEVLYCGICHSDLDMVKNEWGITQYPVLPGFDFNYFSTLFPSLVGYSAIIVANEHFVVQWPENMPLDVDDPLLCAGITVYSPLKHFGLDKPGMHLDVVGLDGLGHVVVKFVNAFGANVTVISTSPSKKEEAIKLLGADSFLVSRDPDEMQVDNYFLCSNISVTSLNFFFVGYSKVLV</sequence>
<dbReference type="InterPro" id="IPR036291">
    <property type="entry name" value="NAD(P)-bd_dom_sf"/>
</dbReference>
<dbReference type="PANTHER" id="PTHR42683">
    <property type="entry name" value="ALDEHYDE REDUCTASE"/>
    <property type="match status" value="1"/>
</dbReference>
<keyword evidence="1" id="KW-0479">Metal-binding</keyword>
<keyword evidence="2" id="KW-0862">Zinc</keyword>
<dbReference type="GO" id="GO:0046872">
    <property type="term" value="F:metal ion binding"/>
    <property type="evidence" value="ECO:0007669"/>
    <property type="project" value="UniProtKB-KW"/>
</dbReference>
<dbReference type="InterPro" id="IPR011032">
    <property type="entry name" value="GroES-like_sf"/>
</dbReference>
<dbReference type="SUPFAM" id="SSF51735">
    <property type="entry name" value="NAD(P)-binding Rossmann-fold domains"/>
    <property type="match status" value="1"/>
</dbReference>
<name>A0AA88U991_9ASTE</name>
<proteinExistence type="predicted"/>
<protein>
    <submittedName>
        <fullName evidence="4">Uncharacterized protein</fullName>
    </submittedName>
</protein>
<evidence type="ECO:0000313" key="5">
    <source>
        <dbReference type="Proteomes" id="UP001187471"/>
    </source>
</evidence>
<evidence type="ECO:0000256" key="2">
    <source>
        <dbReference type="ARBA" id="ARBA00022833"/>
    </source>
</evidence>